<gene>
    <name evidence="2" type="ORF">Pka01_34020</name>
</gene>
<evidence type="ECO:0008006" key="4">
    <source>
        <dbReference type="Google" id="ProtNLM"/>
    </source>
</evidence>
<comment type="caution">
    <text evidence="2">The sequence shown here is derived from an EMBL/GenBank/DDBJ whole genome shotgun (WGS) entry which is preliminary data.</text>
</comment>
<evidence type="ECO:0000313" key="2">
    <source>
        <dbReference type="EMBL" id="GIG80275.1"/>
    </source>
</evidence>
<reference evidence="2 3" key="1">
    <citation type="submission" date="2021-01" db="EMBL/GenBank/DDBJ databases">
        <title>Whole genome shotgun sequence of Planotetraspora kaengkrachanensis NBRC 104272.</title>
        <authorList>
            <person name="Komaki H."/>
            <person name="Tamura T."/>
        </authorList>
    </citation>
    <scope>NUCLEOTIDE SEQUENCE [LARGE SCALE GENOMIC DNA]</scope>
    <source>
        <strain evidence="2 3">NBRC 104272</strain>
    </source>
</reference>
<name>A0A8J3M6G3_9ACTN</name>
<dbReference type="NCBIfam" id="TIGR04222">
    <property type="entry name" value="near_uncomplex"/>
    <property type="match status" value="1"/>
</dbReference>
<evidence type="ECO:0000313" key="3">
    <source>
        <dbReference type="Proteomes" id="UP000630097"/>
    </source>
</evidence>
<dbReference type="InterPro" id="IPR026467">
    <property type="entry name" value="Ser/Gly_Cys_C_dom"/>
</dbReference>
<dbReference type="EMBL" id="BONV01000013">
    <property type="protein sequence ID" value="GIG80275.1"/>
    <property type="molecule type" value="Genomic_DNA"/>
</dbReference>
<protein>
    <recommendedName>
        <fullName evidence="4">TIGR04222 domain-containing membrane protein</fullName>
    </recommendedName>
</protein>
<keyword evidence="3" id="KW-1185">Reference proteome</keyword>
<dbReference type="RefSeq" id="WP_203883678.1">
    <property type="nucleotide sequence ID" value="NZ_BAABHH010000011.1"/>
</dbReference>
<feature type="transmembrane region" description="Helical" evidence="1">
    <location>
        <begin position="174"/>
        <end position="193"/>
    </location>
</feature>
<keyword evidence="1" id="KW-0472">Membrane</keyword>
<dbReference type="AlphaFoldDB" id="A0A8J3M6G3"/>
<organism evidence="2 3">
    <name type="scientific">Planotetraspora kaengkrachanensis</name>
    <dbReference type="NCBI Taxonomy" id="575193"/>
    <lineage>
        <taxon>Bacteria</taxon>
        <taxon>Bacillati</taxon>
        <taxon>Actinomycetota</taxon>
        <taxon>Actinomycetes</taxon>
        <taxon>Streptosporangiales</taxon>
        <taxon>Streptosporangiaceae</taxon>
        <taxon>Planotetraspora</taxon>
    </lineage>
</organism>
<evidence type="ECO:0000256" key="1">
    <source>
        <dbReference type="SAM" id="Phobius"/>
    </source>
</evidence>
<keyword evidence="1" id="KW-1133">Transmembrane helix</keyword>
<proteinExistence type="predicted"/>
<sequence>MEFALLVVAVVVAVLAWNAASAFTREHRRIRSISGFSRDDLTHYELAYLAGGPRRVINTAIALLVERELVRVARGGRVTVVAGAVPPTEGVERAVLDLAAAPGGRSTSEIRHEVAAGPAMTDLKLRLIAKGLLLPDGALNGPRAINTRLGFLVALAFVVTAVNLMFLLTGRLPWSPAFVAAMLVAGVTAVAGLRARRRYSRSLPGLLTMSGREALETAQARNARTRAEPASVMADGALYTGVAGGVALYGLGAMPDQTVATEIDRERDHSLNGPSGSSGCASGSCGGGVSGWGTESAGSDGGHSCGGHSGCGGGSSCGGGGCGGGCGGGS</sequence>
<accession>A0A8J3M6G3</accession>
<dbReference type="Proteomes" id="UP000630097">
    <property type="component" value="Unassembled WGS sequence"/>
</dbReference>
<feature type="transmembrane region" description="Helical" evidence="1">
    <location>
        <begin position="149"/>
        <end position="168"/>
    </location>
</feature>
<keyword evidence="1" id="KW-0812">Transmembrane</keyword>